<dbReference type="PRINTS" id="PR00051">
    <property type="entry name" value="DNAA"/>
</dbReference>
<dbReference type="InterPro" id="IPR027417">
    <property type="entry name" value="P-loop_NTPase"/>
</dbReference>
<dbReference type="SUPFAM" id="SSF52540">
    <property type="entry name" value="P-loop containing nucleoside triphosphate hydrolases"/>
    <property type="match status" value="1"/>
</dbReference>
<dbReference type="AlphaFoldDB" id="A0A3N9WGL9"/>
<name>A0A3N9WGL9_9ACTN</name>
<accession>A0A3N9WGL9</accession>
<dbReference type="SMART" id="SM00382">
    <property type="entry name" value="AAA"/>
    <property type="match status" value="1"/>
</dbReference>
<dbReference type="InterPro" id="IPR013317">
    <property type="entry name" value="DnaA_dom"/>
</dbReference>
<dbReference type="Pfam" id="PF00308">
    <property type="entry name" value="Bac_DnaA"/>
    <property type="match status" value="1"/>
</dbReference>
<evidence type="ECO:0000313" key="3">
    <source>
        <dbReference type="EMBL" id="RQX00046.1"/>
    </source>
</evidence>
<organism evidence="3 4">
    <name type="scientific">Micromonospora inaquosa</name>
    <dbReference type="NCBI Taxonomy" id="2203716"/>
    <lineage>
        <taxon>Bacteria</taxon>
        <taxon>Bacillati</taxon>
        <taxon>Actinomycetota</taxon>
        <taxon>Actinomycetes</taxon>
        <taxon>Micromonosporales</taxon>
        <taxon>Micromonosporaceae</taxon>
        <taxon>Micromonospora</taxon>
    </lineage>
</organism>
<dbReference type="OrthoDB" id="9807019at2"/>
<dbReference type="Proteomes" id="UP000282312">
    <property type="component" value="Unassembled WGS sequence"/>
</dbReference>
<keyword evidence="1" id="KW-0235">DNA replication</keyword>
<dbReference type="GO" id="GO:0006270">
    <property type="term" value="P:DNA replication initiation"/>
    <property type="evidence" value="ECO:0007669"/>
    <property type="project" value="TreeGrafter"/>
</dbReference>
<keyword evidence="4" id="KW-1185">Reference proteome</keyword>
<dbReference type="CDD" id="cd00009">
    <property type="entry name" value="AAA"/>
    <property type="match status" value="1"/>
</dbReference>
<evidence type="ECO:0000256" key="1">
    <source>
        <dbReference type="RuleBase" id="RU004227"/>
    </source>
</evidence>
<evidence type="ECO:0000313" key="4">
    <source>
        <dbReference type="Proteomes" id="UP000282312"/>
    </source>
</evidence>
<gene>
    <name evidence="3" type="ORF">DLJ59_22735</name>
</gene>
<sequence length="184" mass="20985">MEEDWGHPEHTFDTFVVGSSNRFAHAAAVAVAEAPVKAYNPLFIFGGSGLGKTHLLHAIGQHATMLRNAQFIQYVSSQQLAKITKSLRHNKTHDFQRRHRHVDVLLIDDIQHLENSDRAQEEVLHTFNALHNADKRIVISSDRSPRQLYTLDDRLRTRFEWGLLADIQPPNPQTRTATAIPRKD</sequence>
<proteinExistence type="inferred from homology"/>
<comment type="similarity">
    <text evidence="1">Belongs to the DnaA family.</text>
</comment>
<dbReference type="PANTHER" id="PTHR30050">
    <property type="entry name" value="CHROMOSOMAL REPLICATION INITIATOR PROTEIN DNAA"/>
    <property type="match status" value="1"/>
</dbReference>
<dbReference type="PANTHER" id="PTHR30050:SF2">
    <property type="entry name" value="CHROMOSOMAL REPLICATION INITIATOR PROTEIN DNAA"/>
    <property type="match status" value="1"/>
</dbReference>
<dbReference type="GO" id="GO:0005886">
    <property type="term" value="C:plasma membrane"/>
    <property type="evidence" value="ECO:0007669"/>
    <property type="project" value="TreeGrafter"/>
</dbReference>
<dbReference type="Gene3D" id="3.40.50.300">
    <property type="entry name" value="P-loop containing nucleotide triphosphate hydrolases"/>
    <property type="match status" value="1"/>
</dbReference>
<protein>
    <recommendedName>
        <fullName evidence="2">AAA+ ATPase domain-containing protein</fullName>
    </recommendedName>
</protein>
<dbReference type="GO" id="GO:0003688">
    <property type="term" value="F:DNA replication origin binding"/>
    <property type="evidence" value="ECO:0007669"/>
    <property type="project" value="TreeGrafter"/>
</dbReference>
<evidence type="ECO:0000259" key="2">
    <source>
        <dbReference type="SMART" id="SM00382"/>
    </source>
</evidence>
<dbReference type="EMBL" id="QGSZ01000255">
    <property type="protein sequence ID" value="RQX00046.1"/>
    <property type="molecule type" value="Genomic_DNA"/>
</dbReference>
<reference evidence="3 4" key="1">
    <citation type="submission" date="2018-05" db="EMBL/GenBank/DDBJ databases">
        <title>Micromonospora from Atacama Desert.</title>
        <authorList>
            <person name="Carro L."/>
            <person name="Goodfellow M."/>
            <person name="Klenk H.-P."/>
        </authorList>
    </citation>
    <scope>NUCLEOTIDE SEQUENCE [LARGE SCALE GENOMIC DNA]</scope>
    <source>
        <strain evidence="3 4">LB39</strain>
    </source>
</reference>
<feature type="domain" description="AAA+ ATPase" evidence="2">
    <location>
        <begin position="38"/>
        <end position="165"/>
    </location>
</feature>
<dbReference type="InterPro" id="IPR003593">
    <property type="entry name" value="AAA+_ATPase"/>
</dbReference>
<comment type="caution">
    <text evidence="3">The sequence shown here is derived from an EMBL/GenBank/DDBJ whole genome shotgun (WGS) entry which is preliminary data.</text>
</comment>
<dbReference type="InterPro" id="IPR020591">
    <property type="entry name" value="Chromosome_initiator_DnaA-like"/>
</dbReference>